<sequence length="140" mass="14577">MVRQPQQARHGAERQGLSRDLVYLGFEAIVVDLLKLRHFAAGAGIDVGAGPDGLAVAVIENDAFAHRTAGDGLNIGGREPGGVERLANALAGQLPVGGKVELHRAGDVINAQVFPFGLAYRQLAAIKIENNRPNAAGPGI</sequence>
<protein>
    <submittedName>
        <fullName evidence="1">Uncharacterized protein</fullName>
    </submittedName>
</protein>
<name>A0A377U2U8_KLEPN</name>
<dbReference type="AlphaFoldDB" id="A0A377U2U8"/>
<proteinExistence type="predicted"/>
<dbReference type="EMBL" id="UGKQ01000007">
    <property type="protein sequence ID" value="STS85411.1"/>
    <property type="molecule type" value="Genomic_DNA"/>
</dbReference>
<evidence type="ECO:0000313" key="2">
    <source>
        <dbReference type="Proteomes" id="UP000254938"/>
    </source>
</evidence>
<evidence type="ECO:0000313" key="1">
    <source>
        <dbReference type="EMBL" id="STS85411.1"/>
    </source>
</evidence>
<accession>A0A377U2U8</accession>
<gene>
    <name evidence="1" type="ORF">NCTC9140_07238</name>
</gene>
<reference evidence="1 2" key="1">
    <citation type="submission" date="2018-06" db="EMBL/GenBank/DDBJ databases">
        <authorList>
            <consortium name="Pathogen Informatics"/>
            <person name="Doyle S."/>
        </authorList>
    </citation>
    <scope>NUCLEOTIDE SEQUENCE [LARGE SCALE GENOMIC DNA]</scope>
    <source>
        <strain evidence="1 2">NCTC9140</strain>
    </source>
</reference>
<dbReference type="Proteomes" id="UP000254938">
    <property type="component" value="Unassembled WGS sequence"/>
</dbReference>
<organism evidence="1 2">
    <name type="scientific">Klebsiella pneumoniae</name>
    <dbReference type="NCBI Taxonomy" id="573"/>
    <lineage>
        <taxon>Bacteria</taxon>
        <taxon>Pseudomonadati</taxon>
        <taxon>Pseudomonadota</taxon>
        <taxon>Gammaproteobacteria</taxon>
        <taxon>Enterobacterales</taxon>
        <taxon>Enterobacteriaceae</taxon>
        <taxon>Klebsiella/Raoultella group</taxon>
        <taxon>Klebsiella</taxon>
        <taxon>Klebsiella pneumoniae complex</taxon>
    </lineage>
</organism>